<evidence type="ECO:0000313" key="8">
    <source>
        <dbReference type="Proteomes" id="UP000307841"/>
    </source>
</evidence>
<feature type="transmembrane region" description="Helical" evidence="6">
    <location>
        <begin position="378"/>
        <end position="398"/>
    </location>
</feature>
<dbReference type="GO" id="GO:0005886">
    <property type="term" value="C:plasma membrane"/>
    <property type="evidence" value="ECO:0007669"/>
    <property type="project" value="UniProtKB-SubCell"/>
</dbReference>
<keyword evidence="4 6" id="KW-1133">Transmembrane helix</keyword>
<dbReference type="PANTHER" id="PTHR23513:SF19">
    <property type="entry name" value="MAJOR FACILITATOR SUPERFAMILY (MFS) PROFILE DOMAIN-CONTAINING PROTEIN"/>
    <property type="match status" value="1"/>
</dbReference>
<keyword evidence="8" id="KW-1185">Reference proteome</keyword>
<evidence type="ECO:0000256" key="6">
    <source>
        <dbReference type="SAM" id="Phobius"/>
    </source>
</evidence>
<feature type="transmembrane region" description="Helical" evidence="6">
    <location>
        <begin position="71"/>
        <end position="93"/>
    </location>
</feature>
<dbReference type="SUPFAM" id="SSF103473">
    <property type="entry name" value="MFS general substrate transporter"/>
    <property type="match status" value="1"/>
</dbReference>
<feature type="transmembrane region" description="Helical" evidence="6">
    <location>
        <begin position="9"/>
        <end position="32"/>
    </location>
</feature>
<name>A0A4U2YCF9_9BACL</name>
<protein>
    <submittedName>
        <fullName evidence="7">MFS transporter</fullName>
    </submittedName>
</protein>
<gene>
    <name evidence="7" type="ORF">E8L90_17350</name>
</gene>
<dbReference type="RefSeq" id="WP_137030546.1">
    <property type="nucleotide sequence ID" value="NZ_SZNK01000001.1"/>
</dbReference>
<dbReference type="CDD" id="cd06173">
    <property type="entry name" value="MFS_MefA_like"/>
    <property type="match status" value="1"/>
</dbReference>
<dbReference type="EMBL" id="SZNK01000001">
    <property type="protein sequence ID" value="TKI57091.1"/>
    <property type="molecule type" value="Genomic_DNA"/>
</dbReference>
<sequence length="417" mass="46418">MKDIKSFRLLWIGQSFANFGDILYIVGLIAVIHSLNGSTFQMAMVPFITMISRFLGALIAPLLFERYSLKSLISFSQIGKTWFILLLALFIIADMHNTSTLIVLLLMTSLIGFFDGWASPARDSLIPRLVHEDKLIKYNSFLSIVDRTIQLGGWPISSILLVWLGSSTIFWLTFGLYVLSSIMMVLIRRMANETEPTDISTDDGKRFKGAKEGFKYIFRTPTIRTLTIAELLDSIANVVWIAAIIYVFIEDALRSGEEWWGYLNSLFFAGLLLGGMLGFKYEDRIQRNLVIIVRIGAVISSGLILLFAQLTNPWIAVTVSFLFGLFSQLKGVSHGTLVQISTPESVLPKVYSAQDALNFALYGVATMLFGYLTDQLGVRFVFNLSGGLLLVGAGILMFGSLSKVGLLQNNEDTNFKS</sequence>
<comment type="caution">
    <text evidence="7">The sequence shown here is derived from an EMBL/GenBank/DDBJ whole genome shotgun (WGS) entry which is preliminary data.</text>
</comment>
<proteinExistence type="predicted"/>
<dbReference type="InterPro" id="IPR036259">
    <property type="entry name" value="MFS_trans_sf"/>
</dbReference>
<evidence type="ECO:0000313" key="7">
    <source>
        <dbReference type="EMBL" id="TKI57091.1"/>
    </source>
</evidence>
<dbReference type="InterPro" id="IPR011701">
    <property type="entry name" value="MFS"/>
</dbReference>
<dbReference type="GO" id="GO:0022857">
    <property type="term" value="F:transmembrane transporter activity"/>
    <property type="evidence" value="ECO:0007669"/>
    <property type="project" value="InterPro"/>
</dbReference>
<feature type="transmembrane region" description="Helical" evidence="6">
    <location>
        <begin position="228"/>
        <end position="249"/>
    </location>
</feature>
<evidence type="ECO:0000256" key="5">
    <source>
        <dbReference type="ARBA" id="ARBA00023136"/>
    </source>
</evidence>
<feature type="transmembrane region" description="Helical" evidence="6">
    <location>
        <begin position="291"/>
        <end position="308"/>
    </location>
</feature>
<dbReference type="Gene3D" id="1.20.1250.20">
    <property type="entry name" value="MFS general substrate transporter like domains"/>
    <property type="match status" value="1"/>
</dbReference>
<feature type="transmembrane region" description="Helical" evidence="6">
    <location>
        <begin position="261"/>
        <end position="279"/>
    </location>
</feature>
<feature type="transmembrane region" description="Helical" evidence="6">
    <location>
        <begin position="169"/>
        <end position="187"/>
    </location>
</feature>
<feature type="transmembrane region" description="Helical" evidence="6">
    <location>
        <begin position="44"/>
        <end position="64"/>
    </location>
</feature>
<dbReference type="PANTHER" id="PTHR23513">
    <property type="entry name" value="INTEGRAL MEMBRANE EFFLUX PROTEIN-RELATED"/>
    <property type="match status" value="1"/>
</dbReference>
<feature type="transmembrane region" description="Helical" evidence="6">
    <location>
        <begin position="99"/>
        <end position="118"/>
    </location>
</feature>
<keyword evidence="5 6" id="KW-0472">Membrane</keyword>
<dbReference type="Pfam" id="PF07690">
    <property type="entry name" value="MFS_1"/>
    <property type="match status" value="1"/>
</dbReference>
<feature type="transmembrane region" description="Helical" evidence="6">
    <location>
        <begin position="353"/>
        <end position="372"/>
    </location>
</feature>
<evidence type="ECO:0000256" key="1">
    <source>
        <dbReference type="ARBA" id="ARBA00004651"/>
    </source>
</evidence>
<evidence type="ECO:0000256" key="4">
    <source>
        <dbReference type="ARBA" id="ARBA00022989"/>
    </source>
</evidence>
<dbReference type="AlphaFoldDB" id="A0A4U2YCF9"/>
<organism evidence="7 8">
    <name type="scientific">Brevibacillus antibioticus</name>
    <dbReference type="NCBI Taxonomy" id="2570228"/>
    <lineage>
        <taxon>Bacteria</taxon>
        <taxon>Bacillati</taxon>
        <taxon>Bacillota</taxon>
        <taxon>Bacilli</taxon>
        <taxon>Bacillales</taxon>
        <taxon>Paenibacillaceae</taxon>
        <taxon>Brevibacillus</taxon>
    </lineage>
</organism>
<dbReference type="Proteomes" id="UP000307841">
    <property type="component" value="Unassembled WGS sequence"/>
</dbReference>
<accession>A0A4U2YCF9</accession>
<comment type="subcellular location">
    <subcellularLocation>
        <location evidence="1">Cell membrane</location>
        <topology evidence="1">Multi-pass membrane protein</topology>
    </subcellularLocation>
</comment>
<evidence type="ECO:0000256" key="3">
    <source>
        <dbReference type="ARBA" id="ARBA00022692"/>
    </source>
</evidence>
<evidence type="ECO:0000256" key="2">
    <source>
        <dbReference type="ARBA" id="ARBA00022475"/>
    </source>
</evidence>
<dbReference type="OrthoDB" id="2351575at2"/>
<keyword evidence="3 6" id="KW-0812">Transmembrane</keyword>
<keyword evidence="2" id="KW-1003">Cell membrane</keyword>
<reference evidence="7 8" key="1">
    <citation type="submission" date="2019-04" db="EMBL/GenBank/DDBJ databases">
        <title>Whole genome sequencing of Brevibacillus sp. TGS2-1.</title>
        <authorList>
            <person name="Choi A."/>
        </authorList>
    </citation>
    <scope>NUCLEOTIDE SEQUENCE [LARGE SCALE GENOMIC DNA]</scope>
    <source>
        <strain evidence="7 8">TGS2-1</strain>
    </source>
</reference>